<feature type="transmembrane region" description="Helical" evidence="2">
    <location>
        <begin position="144"/>
        <end position="167"/>
    </location>
</feature>
<keyword evidence="2" id="KW-0472">Membrane</keyword>
<keyword evidence="3" id="KW-1185">Reference proteome</keyword>
<reference evidence="4" key="1">
    <citation type="submission" date="2024-02" db="UniProtKB">
        <authorList>
            <consortium name="WormBaseParasite"/>
        </authorList>
    </citation>
    <scope>IDENTIFICATION</scope>
</reference>
<proteinExistence type="predicted"/>
<dbReference type="Proteomes" id="UP000887575">
    <property type="component" value="Unassembled WGS sequence"/>
</dbReference>
<dbReference type="WBParaSite" id="MBELARI_LOCUS17476">
    <property type="protein sequence ID" value="MBELARI_LOCUS17476"/>
    <property type="gene ID" value="MBELARI_LOCUS17476"/>
</dbReference>
<keyword evidence="2" id="KW-1133">Transmembrane helix</keyword>
<feature type="compositionally biased region" description="Polar residues" evidence="1">
    <location>
        <begin position="10"/>
        <end position="39"/>
    </location>
</feature>
<dbReference type="AlphaFoldDB" id="A0AAF3ETJ7"/>
<protein>
    <submittedName>
        <fullName evidence="4">Uncharacterized protein</fullName>
    </submittedName>
</protein>
<name>A0AAF3ETJ7_9BILA</name>
<evidence type="ECO:0000313" key="3">
    <source>
        <dbReference type="Proteomes" id="UP000887575"/>
    </source>
</evidence>
<feature type="region of interest" description="Disordered" evidence="1">
    <location>
        <begin position="1"/>
        <end position="65"/>
    </location>
</feature>
<evidence type="ECO:0000256" key="1">
    <source>
        <dbReference type="SAM" id="MobiDB-lite"/>
    </source>
</evidence>
<sequence>MTMRHGVLIAQQSRSDPSLNQCQFRTTSHPSILRQTRIGSTDGHHRVPSCIVHSPTPSASDSDEQELDLDMLTNRDSFGDSPIGDIPIDHCAKANDRVSRVRMLPIKREASRESLRSEGRTHLLLHNVGKTIQRTSSQLRRTRLFHLFYAFALPFYTILGAVVFQALDGEHDDRLLKEYQGRCQEERVEKLADVERICEQGGNCFGEMRRLLGEVEKCYRE</sequence>
<keyword evidence="2" id="KW-0812">Transmembrane</keyword>
<accession>A0AAF3ETJ7</accession>
<organism evidence="3 4">
    <name type="scientific">Mesorhabditis belari</name>
    <dbReference type="NCBI Taxonomy" id="2138241"/>
    <lineage>
        <taxon>Eukaryota</taxon>
        <taxon>Metazoa</taxon>
        <taxon>Ecdysozoa</taxon>
        <taxon>Nematoda</taxon>
        <taxon>Chromadorea</taxon>
        <taxon>Rhabditida</taxon>
        <taxon>Rhabditina</taxon>
        <taxon>Rhabditomorpha</taxon>
        <taxon>Rhabditoidea</taxon>
        <taxon>Rhabditidae</taxon>
        <taxon>Mesorhabditinae</taxon>
        <taxon>Mesorhabditis</taxon>
    </lineage>
</organism>
<evidence type="ECO:0000256" key="2">
    <source>
        <dbReference type="SAM" id="Phobius"/>
    </source>
</evidence>
<evidence type="ECO:0000313" key="4">
    <source>
        <dbReference type="WBParaSite" id="MBELARI_LOCUS17476"/>
    </source>
</evidence>